<dbReference type="Pfam" id="PF12430">
    <property type="entry name" value="ABA_GPCR"/>
    <property type="match status" value="1"/>
</dbReference>
<dbReference type="SUPFAM" id="SSF48179">
    <property type="entry name" value="6-phosphogluconate dehydrogenase C-terminal domain-like"/>
    <property type="match status" value="1"/>
</dbReference>
<dbReference type="Proteomes" id="UP000825002">
    <property type="component" value="Unassembled WGS sequence"/>
</dbReference>
<evidence type="ECO:0000256" key="16">
    <source>
        <dbReference type="SAM" id="MobiDB-lite"/>
    </source>
</evidence>
<dbReference type="InterPro" id="IPR022535">
    <property type="entry name" value="Golgi_pH-regulator_cons_dom"/>
</dbReference>
<feature type="domain" description="Golgi pH regulator conserved" evidence="21">
    <location>
        <begin position="495"/>
        <end position="561"/>
    </location>
</feature>
<dbReference type="PRINTS" id="PR00077">
    <property type="entry name" value="GPDHDRGNASE"/>
</dbReference>
<comment type="caution">
    <text evidence="22">The sequence shown here is derived from an EMBL/GenBank/DDBJ whole genome shotgun (WGS) entry which is preliminary data.</text>
</comment>
<feature type="domain" description="Abscisic acid G-protein coupled receptor-like" evidence="20">
    <location>
        <begin position="624"/>
        <end position="793"/>
    </location>
</feature>
<feature type="transmembrane region" description="Helical" evidence="17">
    <location>
        <begin position="499"/>
        <end position="523"/>
    </location>
</feature>
<evidence type="ECO:0000256" key="3">
    <source>
        <dbReference type="ARBA" id="ARBA00005192"/>
    </source>
</evidence>
<dbReference type="PROSITE" id="PS00957">
    <property type="entry name" value="NAD_G3PDH"/>
    <property type="match status" value="1"/>
</dbReference>
<sequence length="807" mass="91169">MSRKSSRESSPNTSPRAARRSSSPSSSNMKNGTTQKYKVAIIGSGNWGSAIARIIGVNVNNFDHFDKTVKMYVYEEIVDGRKLTDYINEDHENVKYLKGYKLPENVVAIPDVVDAAKDADVLIFVIPHKFVPGVCKPLKGKIKPSAIGLSLIKGFGEGPDGSFILISNQIKELLSINCSVLMGANLATEVADNKFCETTIGCQDKRSGLILKQIFHSDNFRVTVVPDRCTVEVCGALKNIVACAAGFADGLGYGDNTKSAIIRIGLKEMIRFCRAFFGDGMQLTTFFESCGVADLITTCFGGRNRRVSEAFVKTGKSLEQLEAEMLAGQKLQGYQTAQEVYYMLEKKKQLERYPLFTAVHKICSRQLQATSLVEYLRLEPDDMDYEVQHTLVQLMFSTTLSLSCSMFELIIFEILSVFDANSRYFYWKLVIYSMLFMLIFIIPFYIGYFTISNSQLIERPIYVKLVSIVSYLIFLYIFIKTGDPFPIATPKYGLFSIEQVLSRIGVIGVTLIGLLSGFGAVNYPYTSMKMFMHDVSQQHIQQLERKLIHNYDMIISKKKKIAQAEQQARLQSSSASIWGLIKNLSGSNSLNQLKSDCKALEELTRQLFLELVDMRQMQQRKVWSQTWKGQYFNAIGYVFSVYLVCKIVICIFNIVCNRVGKTDTVTKSLEIAVKYIGFEVDDVQFWSQHISFILVGIIVVTSIRGLLITLTKFFYAISSSKSSNVIVLALAQIMGMYFVSSVLLMRMNVPLEYRTIITQVLGDLKFQFYHKWFDVIFLLSATMTTLFLWVSHKSNTLVDGYDKEHTN</sequence>
<dbReference type="EC" id="1.1.1.8" evidence="15"/>
<reference evidence="22 23" key="1">
    <citation type="submission" date="2020-10" db="EMBL/GenBank/DDBJ databases">
        <authorList>
            <person name="Klimov P.B."/>
            <person name="Dyachkov S.M."/>
            <person name="Chetverikov P.E."/>
        </authorList>
    </citation>
    <scope>NUCLEOTIDE SEQUENCE [LARGE SCALE GENOMIC DNA]</scope>
    <source>
        <strain evidence="22">BMOC 18-1129-001#AD2665</strain>
        <tissue evidence="22">Entire mites</tissue>
    </source>
</reference>
<comment type="similarity">
    <text evidence="5 14">Belongs to the NAD-dependent glycerol-3-phosphate dehydrogenase family.</text>
</comment>
<dbReference type="Pfam" id="PF07479">
    <property type="entry name" value="NAD_Gly3P_dh_C"/>
    <property type="match status" value="1"/>
</dbReference>
<proteinExistence type="inferred from homology"/>
<dbReference type="InterPro" id="IPR006109">
    <property type="entry name" value="G3P_DH_NAD-dep_C"/>
</dbReference>
<dbReference type="InterPro" id="IPR013328">
    <property type="entry name" value="6PGD_dom2"/>
</dbReference>
<dbReference type="Pfam" id="PF01210">
    <property type="entry name" value="NAD_Gly3P_dh_N"/>
    <property type="match status" value="1"/>
</dbReference>
<evidence type="ECO:0000256" key="12">
    <source>
        <dbReference type="ARBA" id="ARBA00035085"/>
    </source>
</evidence>
<evidence type="ECO:0000256" key="13">
    <source>
        <dbReference type="ARBA" id="ARBA00044702"/>
    </source>
</evidence>
<feature type="transmembrane region" description="Helical" evidence="17">
    <location>
        <begin position="690"/>
        <end position="713"/>
    </location>
</feature>
<dbReference type="Gene3D" id="1.10.1040.10">
    <property type="entry name" value="N-(1-d-carboxylethyl)-l-norvaline Dehydrogenase, domain 2"/>
    <property type="match status" value="1"/>
</dbReference>
<dbReference type="InterPro" id="IPR008927">
    <property type="entry name" value="6-PGluconate_DH-like_C_sf"/>
</dbReference>
<comment type="pathway">
    <text evidence="2">Lipid metabolism.</text>
</comment>
<gene>
    <name evidence="22" type="primary">gpr89</name>
    <name evidence="22" type="ORF">GZH46_02752</name>
</gene>
<feature type="domain" description="Glycerol-3-phosphate dehydrogenase NAD-dependent C-terminal" evidence="19">
    <location>
        <begin position="227"/>
        <end position="373"/>
    </location>
</feature>
<feature type="compositionally biased region" description="Low complexity" evidence="16">
    <location>
        <begin position="9"/>
        <end position="28"/>
    </location>
</feature>
<name>A0ABQ7S5Q2_9ACAR</name>
<evidence type="ECO:0000259" key="18">
    <source>
        <dbReference type="Pfam" id="PF01210"/>
    </source>
</evidence>
<comment type="catalytic activity">
    <reaction evidence="15">
        <text>sn-glycerol 3-phosphate + NAD(+) = dihydroxyacetone phosphate + NADH + H(+)</text>
        <dbReference type="Rhea" id="RHEA:11092"/>
        <dbReference type="ChEBI" id="CHEBI:15378"/>
        <dbReference type="ChEBI" id="CHEBI:57540"/>
        <dbReference type="ChEBI" id="CHEBI:57597"/>
        <dbReference type="ChEBI" id="CHEBI:57642"/>
        <dbReference type="ChEBI" id="CHEBI:57945"/>
        <dbReference type="EC" id="1.1.1.8"/>
    </reaction>
</comment>
<evidence type="ECO:0000256" key="10">
    <source>
        <dbReference type="ARBA" id="ARBA00023136"/>
    </source>
</evidence>
<evidence type="ECO:0000256" key="5">
    <source>
        <dbReference type="ARBA" id="ARBA00011009"/>
    </source>
</evidence>
<evidence type="ECO:0000313" key="23">
    <source>
        <dbReference type="Proteomes" id="UP000825002"/>
    </source>
</evidence>
<feature type="region of interest" description="Disordered" evidence="16">
    <location>
        <begin position="1"/>
        <end position="31"/>
    </location>
</feature>
<dbReference type="SUPFAM" id="SSF51735">
    <property type="entry name" value="NAD(P)-binding Rossmann-fold domains"/>
    <property type="match status" value="1"/>
</dbReference>
<keyword evidence="9 14" id="KW-0520">NAD</keyword>
<evidence type="ECO:0000256" key="2">
    <source>
        <dbReference type="ARBA" id="ARBA00005189"/>
    </source>
</evidence>
<evidence type="ECO:0000256" key="1">
    <source>
        <dbReference type="ARBA" id="ARBA00004141"/>
    </source>
</evidence>
<comment type="catalytic activity">
    <reaction evidence="12">
        <text>bromide(in) = bromide(out)</text>
        <dbReference type="Rhea" id="RHEA:75383"/>
        <dbReference type="ChEBI" id="CHEBI:15858"/>
    </reaction>
</comment>
<dbReference type="Pfam" id="PF12537">
    <property type="entry name" value="GPHR_N"/>
    <property type="match status" value="1"/>
</dbReference>
<dbReference type="InterPro" id="IPR011128">
    <property type="entry name" value="G3P_DH_NAD-dep_N"/>
</dbReference>
<comment type="pathway">
    <text evidence="3">Phospholipid metabolism; alpha-glycerophosphate cycle.</text>
</comment>
<dbReference type="InterPro" id="IPR006168">
    <property type="entry name" value="G3P_DH_NAD-dep"/>
</dbReference>
<feature type="transmembrane region" description="Helical" evidence="17">
    <location>
        <begin position="631"/>
        <end position="655"/>
    </location>
</feature>
<evidence type="ECO:0000256" key="9">
    <source>
        <dbReference type="ARBA" id="ARBA00023027"/>
    </source>
</evidence>
<dbReference type="PANTHER" id="PTHR15948">
    <property type="entry name" value="G-PROTEIN COUPLED RECEPTOR 89-RELATED"/>
    <property type="match status" value="1"/>
</dbReference>
<comment type="catalytic activity">
    <reaction evidence="13">
        <text>fluoride(in) = fluoride(out)</text>
        <dbReference type="Rhea" id="RHEA:76159"/>
        <dbReference type="ChEBI" id="CHEBI:17051"/>
    </reaction>
</comment>
<feature type="transmembrane region" description="Helical" evidence="17">
    <location>
        <begin position="461"/>
        <end position="479"/>
    </location>
</feature>
<evidence type="ECO:0000256" key="6">
    <source>
        <dbReference type="ARBA" id="ARBA00022692"/>
    </source>
</evidence>
<comment type="subcellular location">
    <subcellularLocation>
        <location evidence="1">Membrane</location>
        <topology evidence="1">Multi-pass membrane protein</topology>
    </subcellularLocation>
</comment>
<organism evidence="22 23">
    <name type="scientific">Fragariocoptes setiger</name>
    <dbReference type="NCBI Taxonomy" id="1670756"/>
    <lineage>
        <taxon>Eukaryota</taxon>
        <taxon>Metazoa</taxon>
        <taxon>Ecdysozoa</taxon>
        <taxon>Arthropoda</taxon>
        <taxon>Chelicerata</taxon>
        <taxon>Arachnida</taxon>
        <taxon>Acari</taxon>
        <taxon>Acariformes</taxon>
        <taxon>Trombidiformes</taxon>
        <taxon>Prostigmata</taxon>
        <taxon>Eupodina</taxon>
        <taxon>Eriophyoidea</taxon>
        <taxon>Phytoptidae</taxon>
        <taxon>Fragariocoptes</taxon>
    </lineage>
</organism>
<evidence type="ECO:0000259" key="20">
    <source>
        <dbReference type="Pfam" id="PF12430"/>
    </source>
</evidence>
<dbReference type="InterPro" id="IPR017751">
    <property type="entry name" value="G3P_DH_NAD-dep_euk"/>
</dbReference>
<evidence type="ECO:0000256" key="17">
    <source>
        <dbReference type="SAM" id="Phobius"/>
    </source>
</evidence>
<evidence type="ECO:0000256" key="7">
    <source>
        <dbReference type="ARBA" id="ARBA00022989"/>
    </source>
</evidence>
<feature type="transmembrane region" description="Helical" evidence="17">
    <location>
        <begin position="725"/>
        <end position="745"/>
    </location>
</feature>
<dbReference type="NCBIfam" id="TIGR03376">
    <property type="entry name" value="glycerol3P_DH"/>
    <property type="match status" value="1"/>
</dbReference>
<comment type="similarity">
    <text evidence="4">Belongs to the Golgi pH regulator (TC 1.A.38) family.</text>
</comment>
<evidence type="ECO:0000259" key="19">
    <source>
        <dbReference type="Pfam" id="PF07479"/>
    </source>
</evidence>
<dbReference type="InterPro" id="IPR015672">
    <property type="entry name" value="GPHR/GTG"/>
</dbReference>
<keyword evidence="8 14" id="KW-0560">Oxidoreductase</keyword>
<feature type="transmembrane region" description="Helical" evidence="17">
    <location>
        <begin position="772"/>
        <end position="790"/>
    </location>
</feature>
<evidence type="ECO:0000256" key="14">
    <source>
        <dbReference type="RuleBase" id="RU000437"/>
    </source>
</evidence>
<accession>A0ABQ7S5Q2</accession>
<dbReference type="InterPro" id="IPR025969">
    <property type="entry name" value="ABA_GPCR_dom"/>
</dbReference>
<keyword evidence="23" id="KW-1185">Reference proteome</keyword>
<dbReference type="InterPro" id="IPR036291">
    <property type="entry name" value="NAD(P)-bd_dom_sf"/>
</dbReference>
<evidence type="ECO:0000313" key="22">
    <source>
        <dbReference type="EMBL" id="KAG9508745.1"/>
    </source>
</evidence>
<evidence type="ECO:0000256" key="11">
    <source>
        <dbReference type="ARBA" id="ARBA00024145"/>
    </source>
</evidence>
<feature type="domain" description="Glycerol-3-phosphate dehydrogenase NAD-dependent N-terminal" evidence="18">
    <location>
        <begin position="38"/>
        <end position="206"/>
    </location>
</feature>
<evidence type="ECO:0000256" key="15">
    <source>
        <dbReference type="RuleBase" id="RU361243"/>
    </source>
</evidence>
<evidence type="ECO:0000259" key="21">
    <source>
        <dbReference type="Pfam" id="PF12537"/>
    </source>
</evidence>
<protein>
    <recommendedName>
        <fullName evidence="15">Glycerol-3-phosphate dehydrogenase [NAD(+)]</fullName>
        <ecNumber evidence="15">1.1.1.8</ecNumber>
    </recommendedName>
</protein>
<comment type="catalytic activity">
    <reaction evidence="11">
        <text>iodide(out) = iodide(in)</text>
        <dbReference type="Rhea" id="RHEA:66324"/>
        <dbReference type="ChEBI" id="CHEBI:16382"/>
    </reaction>
</comment>
<dbReference type="PANTHER" id="PTHR15948:SF0">
    <property type="entry name" value="GOLGI PH REGULATOR A-RELATED"/>
    <property type="match status" value="1"/>
</dbReference>
<evidence type="ECO:0000256" key="4">
    <source>
        <dbReference type="ARBA" id="ARBA00009478"/>
    </source>
</evidence>
<keyword evidence="7 17" id="KW-1133">Transmembrane helix</keyword>
<evidence type="ECO:0000256" key="8">
    <source>
        <dbReference type="ARBA" id="ARBA00023002"/>
    </source>
</evidence>
<feature type="transmembrane region" description="Helical" evidence="17">
    <location>
        <begin position="424"/>
        <end position="449"/>
    </location>
</feature>
<keyword evidence="10 17" id="KW-0472">Membrane</keyword>
<feature type="transmembrane region" description="Helical" evidence="17">
    <location>
        <begin position="394"/>
        <end position="418"/>
    </location>
</feature>
<dbReference type="Gene3D" id="3.40.50.720">
    <property type="entry name" value="NAD(P)-binding Rossmann-like Domain"/>
    <property type="match status" value="1"/>
</dbReference>
<dbReference type="EMBL" id="JAIFTH010001023">
    <property type="protein sequence ID" value="KAG9508745.1"/>
    <property type="molecule type" value="Genomic_DNA"/>
</dbReference>
<keyword evidence="6 17" id="KW-0812">Transmembrane</keyword>